<comment type="similarity">
    <text evidence="1">Belongs to the AB hydrolase superfamily.</text>
</comment>
<evidence type="ECO:0000259" key="2">
    <source>
        <dbReference type="Pfam" id="PF12697"/>
    </source>
</evidence>
<dbReference type="Pfam" id="PF12697">
    <property type="entry name" value="Abhydrolase_6"/>
    <property type="match status" value="1"/>
</dbReference>
<dbReference type="Proteomes" id="UP001226577">
    <property type="component" value="Unassembled WGS sequence"/>
</dbReference>
<gene>
    <name evidence="3" type="ORF">J2X98_003112</name>
</gene>
<dbReference type="InterPro" id="IPR029058">
    <property type="entry name" value="AB_hydrolase_fold"/>
</dbReference>
<evidence type="ECO:0000256" key="1">
    <source>
        <dbReference type="ARBA" id="ARBA00008645"/>
    </source>
</evidence>
<dbReference type="PRINTS" id="PR00111">
    <property type="entry name" value="ABHYDROLASE"/>
</dbReference>
<dbReference type="Gene3D" id="3.40.50.1820">
    <property type="entry name" value="alpha/beta hydrolase"/>
    <property type="match status" value="1"/>
</dbReference>
<proteinExistence type="inferred from homology"/>
<comment type="caution">
    <text evidence="3">The sequence shown here is derived from an EMBL/GenBank/DDBJ whole genome shotgun (WGS) entry which is preliminary data.</text>
</comment>
<dbReference type="SUPFAM" id="SSF53474">
    <property type="entry name" value="alpha/beta-Hydrolases"/>
    <property type="match status" value="1"/>
</dbReference>
<organism evidence="3 4">
    <name type="scientific">Pseudarthrobacter enclensis</name>
    <dbReference type="NCBI Taxonomy" id="993070"/>
    <lineage>
        <taxon>Bacteria</taxon>
        <taxon>Bacillati</taxon>
        <taxon>Actinomycetota</taxon>
        <taxon>Actinomycetes</taxon>
        <taxon>Micrococcales</taxon>
        <taxon>Micrococcaceae</taxon>
        <taxon>Pseudarthrobacter</taxon>
    </lineage>
</organism>
<evidence type="ECO:0000313" key="4">
    <source>
        <dbReference type="Proteomes" id="UP001226577"/>
    </source>
</evidence>
<dbReference type="PANTHER" id="PTHR43039">
    <property type="entry name" value="ESTERASE-RELATED"/>
    <property type="match status" value="1"/>
</dbReference>
<feature type="domain" description="AB hydrolase-1" evidence="2">
    <location>
        <begin position="109"/>
        <end position="347"/>
    </location>
</feature>
<sequence length="356" mass="39280">MQLLTAVLEASSLNFPSPHSPLSWPLNSLSRLRSIQAADVPIPQMGWIVAALKVTVAGTLGFLYFPWIVWERTTPYVRVSENVVKAAAAVSARNNVTLLGREDGPVLMFAHGFGCDQSMWRKLLPYFVNDYRLVLFDHVGAGHSDISAYDWEKYGSLNGYAMDLLEICAALELEDVILVGHSVSTMIAVVAAAHEPTRFSHLILLAPSPRHTNDPYDGYIGGFSREDIEGLLASLDSNYFAWAAALAPIVMGNPQEPELAEDLRVSFCRTNPAIARHFAEVTFFSDTRPELRKLHTSCLILQCSNDRLAPTEVGAYLHKNLEHSTLVQLQATGHCPHVSAPEETARAIVHYLDTQS</sequence>
<protein>
    <submittedName>
        <fullName evidence="3">Sigma-B regulation protein RsbQ</fullName>
    </submittedName>
</protein>
<evidence type="ECO:0000313" key="3">
    <source>
        <dbReference type="EMBL" id="MDP9889501.1"/>
    </source>
</evidence>
<dbReference type="InterPro" id="IPR000073">
    <property type="entry name" value="AB_hydrolase_1"/>
</dbReference>
<accession>A0ABT9RW83</accession>
<keyword evidence="4" id="KW-1185">Reference proteome</keyword>
<dbReference type="EMBL" id="JAUSRE010000017">
    <property type="protein sequence ID" value="MDP9889501.1"/>
    <property type="molecule type" value="Genomic_DNA"/>
</dbReference>
<reference evidence="3 4" key="1">
    <citation type="submission" date="2023-07" db="EMBL/GenBank/DDBJ databases">
        <title>Sorghum-associated microbial communities from plants grown in Nebraska, USA.</title>
        <authorList>
            <person name="Schachtman D."/>
        </authorList>
    </citation>
    <scope>NUCLEOTIDE SEQUENCE [LARGE SCALE GENOMIC DNA]</scope>
    <source>
        <strain evidence="3 4">CC222</strain>
    </source>
</reference>
<name>A0ABT9RW83_9MICC</name>